<comment type="subcellular location">
    <subcellularLocation>
        <location evidence="5">Cytoplasm</location>
    </subcellularLocation>
    <subcellularLocation>
        <location evidence="3">Endoplasmic reticulum</location>
    </subcellularLocation>
    <subcellularLocation>
        <location evidence="2">Nucleus</location>
    </subcellularLocation>
    <subcellularLocation>
        <location evidence="4">Peroxisome</location>
    </subcellularLocation>
</comment>
<evidence type="ECO:0000256" key="19">
    <source>
        <dbReference type="ARBA" id="ARBA00022990"/>
    </source>
</evidence>
<protein>
    <recommendedName>
        <fullName evidence="28">Purine nucleoside phosphorylase LACC1</fullName>
        <ecNumber evidence="7">2.4.2.1</ecNumber>
        <ecNumber evidence="8">2.4.2.28</ecNumber>
        <ecNumber evidence="9">3.5.4.4</ecNumber>
    </recommendedName>
    <alternativeName>
        <fullName evidence="31">Adenosine deaminase LACC1</fullName>
    </alternativeName>
    <alternativeName>
        <fullName evidence="30">Fatty acid metabolism-immunity nexus</fullName>
    </alternativeName>
    <alternativeName>
        <fullName evidence="29">Guanosine phosphorylase LACC1</fullName>
    </alternativeName>
    <alternativeName>
        <fullName evidence="32">Laccase domain-containing protein 1</fullName>
    </alternativeName>
    <alternativeName>
        <fullName evidence="33">S-methyl-5'-thioadenosine phosphorylase LACC1</fullName>
    </alternativeName>
</protein>
<evidence type="ECO:0000256" key="8">
    <source>
        <dbReference type="ARBA" id="ARBA00011976"/>
    </source>
</evidence>
<evidence type="ECO:0000256" key="14">
    <source>
        <dbReference type="ARBA" id="ARBA00022723"/>
    </source>
</evidence>
<dbReference type="GO" id="GO:0006954">
    <property type="term" value="P:inflammatory response"/>
    <property type="evidence" value="ECO:0007669"/>
    <property type="project" value="UniProtKB-KW"/>
</dbReference>
<comment type="catalytic activity">
    <reaction evidence="26">
        <text>guanosine + phosphate = alpha-D-ribose 1-phosphate + guanine</text>
        <dbReference type="Rhea" id="RHEA:13233"/>
        <dbReference type="ChEBI" id="CHEBI:16235"/>
        <dbReference type="ChEBI" id="CHEBI:16750"/>
        <dbReference type="ChEBI" id="CHEBI:43474"/>
        <dbReference type="ChEBI" id="CHEBI:57720"/>
        <dbReference type="EC" id="2.4.2.1"/>
    </reaction>
    <physiologicalReaction direction="left-to-right" evidence="26">
        <dbReference type="Rhea" id="RHEA:13234"/>
    </physiologicalReaction>
</comment>
<dbReference type="SUPFAM" id="SSF64438">
    <property type="entry name" value="CNF1/YfiH-like putative cysteine hydrolases"/>
    <property type="match status" value="1"/>
</dbReference>
<evidence type="ECO:0000256" key="29">
    <source>
        <dbReference type="ARBA" id="ARBA00075738"/>
    </source>
</evidence>
<dbReference type="GO" id="GO:0031347">
    <property type="term" value="P:regulation of defense response"/>
    <property type="evidence" value="ECO:0007669"/>
    <property type="project" value="UniProtKB-ARBA"/>
</dbReference>
<dbReference type="AlphaFoldDB" id="A0AAD1R5L1"/>
<evidence type="ECO:0000256" key="5">
    <source>
        <dbReference type="ARBA" id="ARBA00004496"/>
    </source>
</evidence>
<evidence type="ECO:0000256" key="18">
    <source>
        <dbReference type="ARBA" id="ARBA00022859"/>
    </source>
</evidence>
<evidence type="ECO:0000256" key="15">
    <source>
        <dbReference type="ARBA" id="ARBA00022801"/>
    </source>
</evidence>
<dbReference type="PANTHER" id="PTHR30616:SF2">
    <property type="entry name" value="PURINE NUCLEOSIDE PHOSPHORYLASE LACC1"/>
    <property type="match status" value="1"/>
</dbReference>
<dbReference type="EMBL" id="OW240912">
    <property type="protein sequence ID" value="CAH2224057.1"/>
    <property type="molecule type" value="Genomic_DNA"/>
</dbReference>
<comment type="subunit">
    <text evidence="27">Interacts with FASN. Interacts with SDHA. Interacts with ATF6, EIF2AK3 and ERN1.</text>
</comment>
<evidence type="ECO:0000256" key="17">
    <source>
        <dbReference type="ARBA" id="ARBA00022833"/>
    </source>
</evidence>
<evidence type="ECO:0000256" key="7">
    <source>
        <dbReference type="ARBA" id="ARBA00011886"/>
    </source>
</evidence>
<evidence type="ECO:0000256" key="28">
    <source>
        <dbReference type="ARBA" id="ARBA00071637"/>
    </source>
</evidence>
<evidence type="ECO:0000256" key="30">
    <source>
        <dbReference type="ARBA" id="ARBA00079351"/>
    </source>
</evidence>
<evidence type="ECO:0000256" key="26">
    <source>
        <dbReference type="ARBA" id="ARBA00051406"/>
    </source>
</evidence>
<comment type="catalytic activity">
    <reaction evidence="23">
        <text>adenosine + H2O + H(+) = inosine + NH4(+)</text>
        <dbReference type="Rhea" id="RHEA:24408"/>
        <dbReference type="ChEBI" id="CHEBI:15377"/>
        <dbReference type="ChEBI" id="CHEBI:15378"/>
        <dbReference type="ChEBI" id="CHEBI:16335"/>
        <dbReference type="ChEBI" id="CHEBI:17596"/>
        <dbReference type="ChEBI" id="CHEBI:28938"/>
        <dbReference type="EC" id="3.5.4.4"/>
    </reaction>
    <physiologicalReaction direction="left-to-right" evidence="23">
        <dbReference type="Rhea" id="RHEA:24409"/>
    </physiologicalReaction>
</comment>
<dbReference type="EMBL" id="OW240912">
    <property type="protein sequence ID" value="CAH2224056.1"/>
    <property type="molecule type" value="Genomic_DNA"/>
</dbReference>
<keyword evidence="21" id="KW-0395">Inflammatory response</keyword>
<dbReference type="GO" id="GO:0005634">
    <property type="term" value="C:nucleus"/>
    <property type="evidence" value="ECO:0007669"/>
    <property type="project" value="UniProtKB-SubCell"/>
</dbReference>
<keyword evidence="19" id="KW-0007">Acetylation</keyword>
<evidence type="ECO:0000256" key="21">
    <source>
        <dbReference type="ARBA" id="ARBA00023198"/>
    </source>
</evidence>
<evidence type="ECO:0000256" key="9">
    <source>
        <dbReference type="ARBA" id="ARBA00012784"/>
    </source>
</evidence>
<evidence type="ECO:0000256" key="6">
    <source>
        <dbReference type="ARBA" id="ARBA00007353"/>
    </source>
</evidence>
<dbReference type="GO" id="GO:0045087">
    <property type="term" value="P:innate immune response"/>
    <property type="evidence" value="ECO:0007669"/>
    <property type="project" value="UniProtKB-KW"/>
</dbReference>
<evidence type="ECO:0000256" key="22">
    <source>
        <dbReference type="ARBA" id="ARBA00023242"/>
    </source>
</evidence>
<evidence type="ECO:0000256" key="33">
    <source>
        <dbReference type="ARBA" id="ARBA00081957"/>
    </source>
</evidence>
<accession>A0AAD1R5L1</accession>
<evidence type="ECO:0000256" key="13">
    <source>
        <dbReference type="ARBA" id="ARBA00022679"/>
    </source>
</evidence>
<comment type="similarity">
    <text evidence="6">Belongs to the purine nucleoside phosphorylase YfiH/LACC1 family.</text>
</comment>
<evidence type="ECO:0000256" key="2">
    <source>
        <dbReference type="ARBA" id="ARBA00004123"/>
    </source>
</evidence>
<evidence type="ECO:0000256" key="4">
    <source>
        <dbReference type="ARBA" id="ARBA00004275"/>
    </source>
</evidence>
<dbReference type="FunFam" id="3.60.140.10:FF:000002">
    <property type="entry name" value="Laccase (multicopper oxidoreductase) domain-containing 1"/>
    <property type="match status" value="1"/>
</dbReference>
<reference evidence="34" key="1">
    <citation type="submission" date="2022-03" db="EMBL/GenBank/DDBJ databases">
        <authorList>
            <person name="Alioto T."/>
            <person name="Alioto T."/>
            <person name="Gomez Garrido J."/>
        </authorList>
    </citation>
    <scope>NUCLEOTIDE SEQUENCE</scope>
</reference>
<dbReference type="EC" id="3.5.4.4" evidence="9"/>
<dbReference type="CDD" id="cd16833">
    <property type="entry name" value="YfiH"/>
    <property type="match status" value="1"/>
</dbReference>
<dbReference type="Pfam" id="PF02578">
    <property type="entry name" value="Cu-oxidase_4"/>
    <property type="match status" value="1"/>
</dbReference>
<evidence type="ECO:0000313" key="35">
    <source>
        <dbReference type="Proteomes" id="UP001295444"/>
    </source>
</evidence>
<keyword evidence="10" id="KW-0963">Cytoplasm</keyword>
<dbReference type="Proteomes" id="UP001295444">
    <property type="component" value="Chromosome 01"/>
</dbReference>
<keyword evidence="18" id="KW-0391">Immunity</keyword>
<dbReference type="InterPro" id="IPR038371">
    <property type="entry name" value="Cu_polyphenol_OxRdtase_sf"/>
</dbReference>
<evidence type="ECO:0000256" key="31">
    <source>
        <dbReference type="ARBA" id="ARBA00079781"/>
    </source>
</evidence>
<dbReference type="GO" id="GO:0016787">
    <property type="term" value="F:hydrolase activity"/>
    <property type="evidence" value="ECO:0007669"/>
    <property type="project" value="UniProtKB-KW"/>
</dbReference>
<keyword evidence="35" id="KW-1185">Reference proteome</keyword>
<dbReference type="GO" id="GO:0005777">
    <property type="term" value="C:peroxisome"/>
    <property type="evidence" value="ECO:0007669"/>
    <property type="project" value="UniProtKB-SubCell"/>
</dbReference>
<evidence type="ECO:0000256" key="27">
    <source>
        <dbReference type="ARBA" id="ARBA00063955"/>
    </source>
</evidence>
<organism evidence="34 35">
    <name type="scientific">Pelobates cultripes</name>
    <name type="common">Western spadefoot toad</name>
    <dbReference type="NCBI Taxonomy" id="61616"/>
    <lineage>
        <taxon>Eukaryota</taxon>
        <taxon>Metazoa</taxon>
        <taxon>Chordata</taxon>
        <taxon>Craniata</taxon>
        <taxon>Vertebrata</taxon>
        <taxon>Euteleostomi</taxon>
        <taxon>Amphibia</taxon>
        <taxon>Batrachia</taxon>
        <taxon>Anura</taxon>
        <taxon>Pelobatoidea</taxon>
        <taxon>Pelobatidae</taxon>
        <taxon>Pelobates</taxon>
    </lineage>
</organism>
<keyword evidence="22" id="KW-0539">Nucleus</keyword>
<evidence type="ECO:0000256" key="16">
    <source>
        <dbReference type="ARBA" id="ARBA00022824"/>
    </source>
</evidence>
<sequence>MMEAVLIDMFSIEFNAHFRHINQFLAKAMKLIAEKTVVSSDPAVYIMYCQTFGCDSNDAREMFLRAIRSFQALKKRIELVSGASVAATLYNVKQKLDERNVRRVNVILPFERSCLMKAFIDRLFTQVYYFEYDSLDLSYGDDQTEKPANTHSGVLNLTEKQLELVESDIQIYLQSIPAKGELTILKSSLIPESVFLHGFTTRYGGISYIPLLSSLNLYSSDKRHDSRAVVAENLRRLARAVGFNPKNFHLVKAAHANDVWIMGKKEPDSYDGIVTNQKGVTIAAPGADCIPLLFSDPVKKVFGAAHSGWRGTLMGVAMATVNAMVSEYGCSMKDIQVVLGPSVGPCCFTLPQQDAKAFHDIHPQCVRQIDSPSPHVDIRRATKILLEQGGILPSNIQDDLMLCTCCNPDLFFSHTRDGDTFGNQIGFISTRN</sequence>
<comment type="catalytic activity">
    <reaction evidence="1">
        <text>inosine + phosphate = alpha-D-ribose 1-phosphate + hypoxanthine</text>
        <dbReference type="Rhea" id="RHEA:27646"/>
        <dbReference type="ChEBI" id="CHEBI:17368"/>
        <dbReference type="ChEBI" id="CHEBI:17596"/>
        <dbReference type="ChEBI" id="CHEBI:43474"/>
        <dbReference type="ChEBI" id="CHEBI:57720"/>
        <dbReference type="EC" id="2.4.2.1"/>
    </reaction>
    <physiologicalReaction direction="left-to-right" evidence="1">
        <dbReference type="Rhea" id="RHEA:27647"/>
    </physiologicalReaction>
</comment>
<gene>
    <name evidence="34" type="ORF">PECUL_23A000882</name>
</gene>
<evidence type="ECO:0000256" key="1">
    <source>
        <dbReference type="ARBA" id="ARBA00000553"/>
    </source>
</evidence>
<proteinExistence type="inferred from homology"/>
<keyword evidence="12" id="KW-0399">Innate immunity</keyword>
<keyword evidence="15" id="KW-0378">Hydrolase</keyword>
<evidence type="ECO:0000256" key="23">
    <source>
        <dbReference type="ARBA" id="ARBA00047989"/>
    </source>
</evidence>
<comment type="catalytic activity">
    <reaction evidence="25">
        <text>S-methyl-5'-thioadenosine + phosphate = 5-(methylsulfanyl)-alpha-D-ribose 1-phosphate + adenine</text>
        <dbReference type="Rhea" id="RHEA:11852"/>
        <dbReference type="ChEBI" id="CHEBI:16708"/>
        <dbReference type="ChEBI" id="CHEBI:17509"/>
        <dbReference type="ChEBI" id="CHEBI:43474"/>
        <dbReference type="ChEBI" id="CHEBI:58533"/>
        <dbReference type="EC" id="2.4.2.28"/>
    </reaction>
    <physiologicalReaction direction="left-to-right" evidence="25">
        <dbReference type="Rhea" id="RHEA:11853"/>
    </physiologicalReaction>
</comment>
<evidence type="ECO:0000256" key="12">
    <source>
        <dbReference type="ARBA" id="ARBA00022588"/>
    </source>
</evidence>
<comment type="catalytic activity">
    <reaction evidence="24">
        <text>adenosine + phosphate = alpha-D-ribose 1-phosphate + adenine</text>
        <dbReference type="Rhea" id="RHEA:27642"/>
        <dbReference type="ChEBI" id="CHEBI:16335"/>
        <dbReference type="ChEBI" id="CHEBI:16708"/>
        <dbReference type="ChEBI" id="CHEBI:43474"/>
        <dbReference type="ChEBI" id="CHEBI:57720"/>
        <dbReference type="EC" id="2.4.2.1"/>
    </reaction>
    <physiologicalReaction direction="left-to-right" evidence="24">
        <dbReference type="Rhea" id="RHEA:27643"/>
    </physiologicalReaction>
</comment>
<evidence type="ECO:0000256" key="32">
    <source>
        <dbReference type="ARBA" id="ARBA00081352"/>
    </source>
</evidence>
<keyword evidence="20" id="KW-0576">Peroxisome</keyword>
<keyword evidence="11" id="KW-0597">Phosphoprotein</keyword>
<evidence type="ECO:0000256" key="20">
    <source>
        <dbReference type="ARBA" id="ARBA00023140"/>
    </source>
</evidence>
<dbReference type="EMBL" id="OW240912">
    <property type="protein sequence ID" value="CAH2224055.1"/>
    <property type="molecule type" value="Genomic_DNA"/>
</dbReference>
<keyword evidence="13" id="KW-0808">Transferase</keyword>
<evidence type="ECO:0000256" key="25">
    <source>
        <dbReference type="ARBA" id="ARBA00049893"/>
    </source>
</evidence>
<keyword evidence="14" id="KW-0479">Metal-binding</keyword>
<dbReference type="GO" id="GO:0017061">
    <property type="term" value="F:S-methyl-5-thioadenosine phosphorylase activity"/>
    <property type="evidence" value="ECO:0007669"/>
    <property type="project" value="UniProtKB-EC"/>
</dbReference>
<evidence type="ECO:0000256" key="11">
    <source>
        <dbReference type="ARBA" id="ARBA00022553"/>
    </source>
</evidence>
<dbReference type="InterPro" id="IPR003730">
    <property type="entry name" value="Cu_polyphenol_OxRdtase"/>
</dbReference>
<name>A0AAD1R5L1_PELCU</name>
<keyword evidence="16" id="KW-0256">Endoplasmic reticulum</keyword>
<dbReference type="EC" id="2.4.2.1" evidence="7"/>
<evidence type="ECO:0000256" key="24">
    <source>
        <dbReference type="ARBA" id="ARBA00048968"/>
    </source>
</evidence>
<dbReference type="GO" id="GO:0005783">
    <property type="term" value="C:endoplasmic reticulum"/>
    <property type="evidence" value="ECO:0007669"/>
    <property type="project" value="UniProtKB-SubCell"/>
</dbReference>
<dbReference type="PANTHER" id="PTHR30616">
    <property type="entry name" value="UNCHARACTERIZED PROTEIN YFIH"/>
    <property type="match status" value="1"/>
</dbReference>
<keyword evidence="17" id="KW-0862">Zinc</keyword>
<evidence type="ECO:0000256" key="10">
    <source>
        <dbReference type="ARBA" id="ARBA00022490"/>
    </source>
</evidence>
<evidence type="ECO:0000313" key="34">
    <source>
        <dbReference type="EMBL" id="CAH2224056.1"/>
    </source>
</evidence>
<dbReference type="EC" id="2.4.2.28" evidence="8"/>
<dbReference type="GO" id="GO:0005507">
    <property type="term" value="F:copper ion binding"/>
    <property type="evidence" value="ECO:0007669"/>
    <property type="project" value="TreeGrafter"/>
</dbReference>
<evidence type="ECO:0000256" key="3">
    <source>
        <dbReference type="ARBA" id="ARBA00004240"/>
    </source>
</evidence>
<dbReference type="InterPro" id="IPR011324">
    <property type="entry name" value="Cytotoxic_necrot_fac-like_cat"/>
</dbReference>
<dbReference type="Gene3D" id="3.60.140.10">
    <property type="entry name" value="CNF1/YfiH-like putative cysteine hydrolases"/>
    <property type="match status" value="1"/>
</dbReference>